<gene>
    <name evidence="2" type="ORF">HRG_01389</name>
</gene>
<dbReference type="Proteomes" id="UP000824596">
    <property type="component" value="Unassembled WGS sequence"/>
</dbReference>
<dbReference type="Gene3D" id="1.10.10.60">
    <property type="entry name" value="Homeodomain-like"/>
    <property type="match status" value="1"/>
</dbReference>
<dbReference type="InterPro" id="IPR009057">
    <property type="entry name" value="Homeodomain-like_sf"/>
</dbReference>
<proteinExistence type="predicted"/>
<dbReference type="OrthoDB" id="5002738at2759"/>
<keyword evidence="3" id="KW-1185">Reference proteome</keyword>
<dbReference type="InterPro" id="IPR007889">
    <property type="entry name" value="HTH_Psq"/>
</dbReference>
<dbReference type="Pfam" id="PF05225">
    <property type="entry name" value="HTH_psq"/>
    <property type="match status" value="1"/>
</dbReference>
<evidence type="ECO:0000259" key="1">
    <source>
        <dbReference type="Pfam" id="PF05225"/>
    </source>
</evidence>
<protein>
    <submittedName>
        <fullName evidence="2">Helix-turn-helix, psq domain-containing protein</fullName>
    </submittedName>
</protein>
<comment type="caution">
    <text evidence="2">The sequence shown here is derived from an EMBL/GenBank/DDBJ whole genome shotgun (WGS) entry which is preliminary data.</text>
</comment>
<dbReference type="GO" id="GO:0003677">
    <property type="term" value="F:DNA binding"/>
    <property type="evidence" value="ECO:0007669"/>
    <property type="project" value="InterPro"/>
</dbReference>
<dbReference type="SUPFAM" id="SSF46689">
    <property type="entry name" value="Homeodomain-like"/>
    <property type="match status" value="1"/>
</dbReference>
<dbReference type="GeneID" id="68350518"/>
<dbReference type="RefSeq" id="XP_044726260.1">
    <property type="nucleotide sequence ID" value="XM_044859860.1"/>
</dbReference>
<sequence length="118" mass="13590">MAEMPPKRPRRIYTEERMATAINYIMKNGLSQYHAAQKYDIPQQSISNRLKGQSALADQIQPHQLLSKTQEALLVSWSRNWTSFIEAITADGRALTPGIIFKGKELQQQWMNGWPRAF</sequence>
<evidence type="ECO:0000313" key="3">
    <source>
        <dbReference type="Proteomes" id="UP000824596"/>
    </source>
</evidence>
<name>A0A9P8N860_9HYPO</name>
<feature type="domain" description="HTH psq-type" evidence="1">
    <location>
        <begin position="14"/>
        <end position="53"/>
    </location>
</feature>
<accession>A0A9P8N860</accession>
<evidence type="ECO:0000313" key="2">
    <source>
        <dbReference type="EMBL" id="KAH0968747.1"/>
    </source>
</evidence>
<reference evidence="2" key="1">
    <citation type="submission" date="2021-09" db="EMBL/GenBank/DDBJ databases">
        <title>A high-quality genome of the endoparasitic fungus Hirsutella rhossiliensis with a comparison of Hirsutella genomes reveals transposable elements contributing to genome size variation.</title>
        <authorList>
            <person name="Lin R."/>
            <person name="Jiao Y."/>
            <person name="Sun X."/>
            <person name="Ling J."/>
            <person name="Xie B."/>
            <person name="Cheng X."/>
        </authorList>
    </citation>
    <scope>NUCLEOTIDE SEQUENCE</scope>
    <source>
        <strain evidence="2">HR02</strain>
    </source>
</reference>
<organism evidence="2 3">
    <name type="scientific">Hirsutella rhossiliensis</name>
    <dbReference type="NCBI Taxonomy" id="111463"/>
    <lineage>
        <taxon>Eukaryota</taxon>
        <taxon>Fungi</taxon>
        <taxon>Dikarya</taxon>
        <taxon>Ascomycota</taxon>
        <taxon>Pezizomycotina</taxon>
        <taxon>Sordariomycetes</taxon>
        <taxon>Hypocreomycetidae</taxon>
        <taxon>Hypocreales</taxon>
        <taxon>Ophiocordycipitaceae</taxon>
        <taxon>Hirsutella</taxon>
    </lineage>
</organism>
<dbReference type="AlphaFoldDB" id="A0A9P8N860"/>
<dbReference type="EMBL" id="JAIZPD010000001">
    <property type="protein sequence ID" value="KAH0968747.1"/>
    <property type="molecule type" value="Genomic_DNA"/>
</dbReference>